<dbReference type="InterPro" id="IPR012552">
    <property type="entry name" value="DVL"/>
</dbReference>
<dbReference type="PANTHER" id="PTHR33102">
    <property type="entry name" value="DVL19-RELATED-RELATED"/>
    <property type="match status" value="1"/>
</dbReference>
<keyword evidence="10" id="KW-1185">Reference proteome</keyword>
<keyword evidence="3" id="KW-1003">Cell membrane</keyword>
<evidence type="ECO:0000256" key="6">
    <source>
        <dbReference type="ARBA" id="ARBA00023136"/>
    </source>
</evidence>
<evidence type="ECO:0000256" key="3">
    <source>
        <dbReference type="ARBA" id="ARBA00022475"/>
    </source>
</evidence>
<keyword evidence="5" id="KW-1133">Transmembrane helix</keyword>
<evidence type="ECO:0000256" key="4">
    <source>
        <dbReference type="ARBA" id="ARBA00022692"/>
    </source>
</evidence>
<evidence type="ECO:0008006" key="11">
    <source>
        <dbReference type="Google" id="ProtNLM"/>
    </source>
</evidence>
<dbReference type="Proteomes" id="UP000323506">
    <property type="component" value="Chromosome D02"/>
</dbReference>
<evidence type="ECO:0000256" key="2">
    <source>
        <dbReference type="ARBA" id="ARBA00022473"/>
    </source>
</evidence>
<reference evidence="8 10" key="1">
    <citation type="submission" date="2019-06" db="EMBL/GenBank/DDBJ databases">
        <title>WGS assembly of Gossypium darwinii.</title>
        <authorList>
            <person name="Chen Z.J."/>
            <person name="Sreedasyam A."/>
            <person name="Ando A."/>
            <person name="Song Q."/>
            <person name="De L."/>
            <person name="Hulse-Kemp A."/>
            <person name="Ding M."/>
            <person name="Ye W."/>
            <person name="Kirkbride R."/>
            <person name="Jenkins J."/>
            <person name="Plott C."/>
            <person name="Lovell J."/>
            <person name="Lin Y.-M."/>
            <person name="Vaughn R."/>
            <person name="Liu B."/>
            <person name="Li W."/>
            <person name="Simpson S."/>
            <person name="Scheffler B."/>
            <person name="Saski C."/>
            <person name="Grover C."/>
            <person name="Hu G."/>
            <person name="Conover J."/>
            <person name="Carlson J."/>
            <person name="Shu S."/>
            <person name="Boston L."/>
            <person name="Williams M."/>
            <person name="Peterson D."/>
            <person name="Mcgee K."/>
            <person name="Jones D."/>
            <person name="Wendel J."/>
            <person name="Stelly D."/>
            <person name="Grimwood J."/>
            <person name="Schmutz J."/>
        </authorList>
    </citation>
    <scope>NUCLEOTIDE SEQUENCE [LARGE SCALE GENOMIC DNA]</scope>
    <source>
        <strain evidence="8">1808015.09</strain>
    </source>
</reference>
<dbReference type="EMBL" id="CM017689">
    <property type="protein sequence ID" value="TYH27025.1"/>
    <property type="molecule type" value="Genomic_DNA"/>
</dbReference>
<accession>A0A5D2DB11</accession>
<evidence type="ECO:0000313" key="8">
    <source>
        <dbReference type="EMBL" id="TYG78268.1"/>
    </source>
</evidence>
<comment type="similarity">
    <text evidence="7">Belongs to the DVL/RTFL small polypeptides family.</text>
</comment>
<evidence type="ECO:0000256" key="5">
    <source>
        <dbReference type="ARBA" id="ARBA00022989"/>
    </source>
</evidence>
<proteinExistence type="inferred from homology"/>
<keyword evidence="6" id="KW-0472">Membrane</keyword>
<keyword evidence="2" id="KW-0217">Developmental protein</keyword>
<evidence type="ECO:0000313" key="9">
    <source>
        <dbReference type="EMBL" id="TYH27025.1"/>
    </source>
</evidence>
<comment type="subcellular location">
    <subcellularLocation>
        <location evidence="1">Cell membrane</location>
        <topology evidence="1">Single-pass membrane protein</topology>
    </subcellularLocation>
</comment>
<dbReference type="AlphaFoldDB" id="A0A5D2DB11"/>
<protein>
    <recommendedName>
        <fullName evidence="11">DEVIL-like protein</fullName>
    </recommendedName>
</protein>
<keyword evidence="4" id="KW-0812">Transmembrane</keyword>
<dbReference type="InterPro" id="IPR051525">
    <property type="entry name" value="DVL_RTFL_regulatory"/>
</dbReference>
<dbReference type="EMBL" id="CM017702">
    <property type="protein sequence ID" value="TYG78268.1"/>
    <property type="molecule type" value="Genomic_DNA"/>
</dbReference>
<organism evidence="8 10">
    <name type="scientific">Gossypium darwinii</name>
    <name type="common">Darwin's cotton</name>
    <name type="synonym">Gossypium barbadense var. darwinii</name>
    <dbReference type="NCBI Taxonomy" id="34276"/>
    <lineage>
        <taxon>Eukaryota</taxon>
        <taxon>Viridiplantae</taxon>
        <taxon>Streptophyta</taxon>
        <taxon>Embryophyta</taxon>
        <taxon>Tracheophyta</taxon>
        <taxon>Spermatophyta</taxon>
        <taxon>Magnoliopsida</taxon>
        <taxon>eudicotyledons</taxon>
        <taxon>Gunneridae</taxon>
        <taxon>Pentapetalae</taxon>
        <taxon>rosids</taxon>
        <taxon>malvids</taxon>
        <taxon>Malvales</taxon>
        <taxon>Malvaceae</taxon>
        <taxon>Malvoideae</taxon>
        <taxon>Gossypium</taxon>
    </lineage>
</organism>
<sequence length="55" mass="6543">MSSLCLNMAASGCSPKVTGIPKLRLWRRCSRLVKEQRTRFYIIWRCTVLLLRWED</sequence>
<dbReference type="GO" id="GO:0005886">
    <property type="term" value="C:plasma membrane"/>
    <property type="evidence" value="ECO:0007669"/>
    <property type="project" value="UniProtKB-SubCell"/>
</dbReference>
<gene>
    <name evidence="9" type="ORF">ES288_A02G036600v1</name>
    <name evidence="8" type="ORF">ES288_D02G045600v1</name>
</gene>
<dbReference type="Pfam" id="PF08137">
    <property type="entry name" value="DVL"/>
    <property type="match status" value="1"/>
</dbReference>
<dbReference type="GO" id="GO:0008285">
    <property type="term" value="P:negative regulation of cell population proliferation"/>
    <property type="evidence" value="ECO:0007669"/>
    <property type="project" value="InterPro"/>
</dbReference>
<name>A0A5D2DB11_GOSDA</name>
<dbReference type="Proteomes" id="UP000323506">
    <property type="component" value="Chromosome A02"/>
</dbReference>
<evidence type="ECO:0000313" key="10">
    <source>
        <dbReference type="Proteomes" id="UP000323506"/>
    </source>
</evidence>
<evidence type="ECO:0000256" key="1">
    <source>
        <dbReference type="ARBA" id="ARBA00004162"/>
    </source>
</evidence>
<evidence type="ECO:0000256" key="7">
    <source>
        <dbReference type="ARBA" id="ARBA00024340"/>
    </source>
</evidence>
<dbReference type="GO" id="GO:0048367">
    <property type="term" value="P:shoot system development"/>
    <property type="evidence" value="ECO:0007669"/>
    <property type="project" value="UniProtKB-ARBA"/>
</dbReference>